<evidence type="ECO:0000313" key="1">
    <source>
        <dbReference type="EMBL" id="SDN61983.1"/>
    </source>
</evidence>
<dbReference type="STRING" id="206665.SAMN04488516_103208"/>
<dbReference type="EMBL" id="FNIN01000003">
    <property type="protein sequence ID" value="SDN61983.1"/>
    <property type="molecule type" value="Genomic_DNA"/>
</dbReference>
<organism evidence="1 2">
    <name type="scientific">Desulfonauticus submarinus</name>
    <dbReference type="NCBI Taxonomy" id="206665"/>
    <lineage>
        <taxon>Bacteria</taxon>
        <taxon>Pseudomonadati</taxon>
        <taxon>Thermodesulfobacteriota</taxon>
        <taxon>Desulfovibrionia</taxon>
        <taxon>Desulfovibrionales</taxon>
        <taxon>Desulfonauticaceae</taxon>
        <taxon>Desulfonauticus</taxon>
    </lineage>
</organism>
<accession>A0A1H0CVN1</accession>
<evidence type="ECO:0000313" key="2">
    <source>
        <dbReference type="Proteomes" id="UP000199602"/>
    </source>
</evidence>
<gene>
    <name evidence="1" type="ORF">SAMN04488516_103208</name>
</gene>
<dbReference type="AlphaFoldDB" id="A0A1H0CVN1"/>
<keyword evidence="2" id="KW-1185">Reference proteome</keyword>
<name>A0A1H0CVN1_9BACT</name>
<proteinExistence type="predicted"/>
<reference evidence="1 2" key="1">
    <citation type="submission" date="2016-10" db="EMBL/GenBank/DDBJ databases">
        <authorList>
            <person name="de Groot N.N."/>
        </authorList>
    </citation>
    <scope>NUCLEOTIDE SEQUENCE [LARGE SCALE GENOMIC DNA]</scope>
    <source>
        <strain evidence="1 2">DSM 15269</strain>
    </source>
</reference>
<protein>
    <submittedName>
        <fullName evidence="1">Uncharacterized protein</fullName>
    </submittedName>
</protein>
<sequence>MLDKENILTKIIPKLKKLYPNEGIILATYKRNRTLTIIFKEESYLFIQKGYENKSYFVKPSQLKKQLKKVLKTEFPRSRKIRVYPLREQDFLQNLKKL</sequence>
<dbReference type="Proteomes" id="UP000199602">
    <property type="component" value="Unassembled WGS sequence"/>
</dbReference>